<proteinExistence type="predicted"/>
<keyword evidence="1" id="KW-0732">Signal</keyword>
<protein>
    <submittedName>
        <fullName evidence="3">Uncharacterized protein LOC111136817</fullName>
    </submittedName>
</protein>
<reference evidence="3" key="1">
    <citation type="submission" date="2025-08" db="UniProtKB">
        <authorList>
            <consortium name="RefSeq"/>
        </authorList>
    </citation>
    <scope>IDENTIFICATION</scope>
    <source>
        <tissue evidence="3">Whole sample</tissue>
    </source>
</reference>
<dbReference type="KEGG" id="cvn:111136817"/>
<feature type="signal peptide" evidence="1">
    <location>
        <begin position="1"/>
        <end position="23"/>
    </location>
</feature>
<dbReference type="Proteomes" id="UP000694844">
    <property type="component" value="Chromosome 5"/>
</dbReference>
<accession>A0A8B8EUJ6</accession>
<dbReference type="RefSeq" id="XP_022343650.1">
    <property type="nucleotide sequence ID" value="XM_022487942.1"/>
</dbReference>
<dbReference type="OrthoDB" id="6065381at2759"/>
<evidence type="ECO:0000313" key="2">
    <source>
        <dbReference type="Proteomes" id="UP000694844"/>
    </source>
</evidence>
<evidence type="ECO:0000313" key="3">
    <source>
        <dbReference type="RefSeq" id="XP_022343650.1"/>
    </source>
</evidence>
<feature type="chain" id="PRO_5034595026" evidence="1">
    <location>
        <begin position="24"/>
        <end position="142"/>
    </location>
</feature>
<name>A0A8B8EUJ6_CRAVI</name>
<dbReference type="GeneID" id="111136817"/>
<evidence type="ECO:0000256" key="1">
    <source>
        <dbReference type="SAM" id="SignalP"/>
    </source>
</evidence>
<gene>
    <name evidence="3" type="primary">LOC111136817</name>
</gene>
<organism evidence="2 3">
    <name type="scientific">Crassostrea virginica</name>
    <name type="common">Eastern oyster</name>
    <dbReference type="NCBI Taxonomy" id="6565"/>
    <lineage>
        <taxon>Eukaryota</taxon>
        <taxon>Metazoa</taxon>
        <taxon>Spiralia</taxon>
        <taxon>Lophotrochozoa</taxon>
        <taxon>Mollusca</taxon>
        <taxon>Bivalvia</taxon>
        <taxon>Autobranchia</taxon>
        <taxon>Pteriomorphia</taxon>
        <taxon>Ostreida</taxon>
        <taxon>Ostreoidea</taxon>
        <taxon>Ostreidae</taxon>
        <taxon>Crassostrea</taxon>
    </lineage>
</organism>
<keyword evidence="2" id="KW-1185">Reference proteome</keyword>
<dbReference type="AlphaFoldDB" id="A0A8B8EUJ6"/>
<sequence>MASNLLLSLSLGIVALIIYDIQGINPCSDVQRMNYWTGETTCCKYVQCKPNFYVKTCEEDHTADTCEPCPRGFFMLQSTDSHFPFPCEKISCPPEARPVSFMSEKGCHIPCECDESRGYMGEDPCLCQKRPPSVILNTISKN</sequence>